<keyword evidence="2" id="KW-1185">Reference proteome</keyword>
<gene>
    <name evidence="1" type="ORF">GMORB2_1675</name>
</gene>
<dbReference type="Proteomes" id="UP000749293">
    <property type="component" value="Unassembled WGS sequence"/>
</dbReference>
<dbReference type="EMBL" id="JAANYQ010000011">
    <property type="protein sequence ID" value="KAF4121835.1"/>
    <property type="molecule type" value="Genomic_DNA"/>
</dbReference>
<dbReference type="OrthoDB" id="4430588at2759"/>
<sequence>MNLEGTRQSSLLLSLPPELQMHISVQAALPDATSLALTCKTALGISRLRNLPTPDPVAHRAPWSADPSWQYTDLDSLNPECRCGQLETVLRQIRPRNARGHVDRTRSLCVDCVRYLPRRRSHWRARADALRSRYWDGEVQGDWDIAVLYFSTGVKMQCPPCRLREHGDIIDRDTVHGLTPAELASLAGA</sequence>
<dbReference type="GeneID" id="55967905"/>
<proteinExistence type="predicted"/>
<reference evidence="1" key="1">
    <citation type="submission" date="2020-03" db="EMBL/GenBank/DDBJ databases">
        <title>Site-based positive gene gene selection in Geosmithia morbida across the United States reveals a broad range of putative effectors and factors for local host and environmental adapation.</title>
        <authorList>
            <person name="Onufrak A."/>
            <person name="Murdoch R.W."/>
            <person name="Gazis R."/>
            <person name="Huff M."/>
            <person name="Staton M."/>
            <person name="Klingeman W."/>
            <person name="Hadziabdic D."/>
        </authorList>
    </citation>
    <scope>NUCLEOTIDE SEQUENCE</scope>
    <source>
        <strain evidence="1">1262</strain>
    </source>
</reference>
<dbReference type="RefSeq" id="XP_035320487.1">
    <property type="nucleotide sequence ID" value="XM_035463656.1"/>
</dbReference>
<protein>
    <submittedName>
        <fullName evidence="1">Uncharacterized protein</fullName>
    </submittedName>
</protein>
<dbReference type="AlphaFoldDB" id="A0A9P5D3I7"/>
<comment type="caution">
    <text evidence="1">The sequence shown here is derived from an EMBL/GenBank/DDBJ whole genome shotgun (WGS) entry which is preliminary data.</text>
</comment>
<name>A0A9P5D3I7_9HYPO</name>
<evidence type="ECO:0000313" key="1">
    <source>
        <dbReference type="EMBL" id="KAF4121835.1"/>
    </source>
</evidence>
<evidence type="ECO:0000313" key="2">
    <source>
        <dbReference type="Proteomes" id="UP000749293"/>
    </source>
</evidence>
<organism evidence="1 2">
    <name type="scientific">Geosmithia morbida</name>
    <dbReference type="NCBI Taxonomy" id="1094350"/>
    <lineage>
        <taxon>Eukaryota</taxon>
        <taxon>Fungi</taxon>
        <taxon>Dikarya</taxon>
        <taxon>Ascomycota</taxon>
        <taxon>Pezizomycotina</taxon>
        <taxon>Sordariomycetes</taxon>
        <taxon>Hypocreomycetidae</taxon>
        <taxon>Hypocreales</taxon>
        <taxon>Bionectriaceae</taxon>
        <taxon>Geosmithia</taxon>
    </lineage>
</organism>
<accession>A0A9P5D3I7</accession>